<protein>
    <submittedName>
        <fullName evidence="2">Uncharacterized protein</fullName>
    </submittedName>
</protein>
<dbReference type="EMBL" id="AOIS01000059">
    <property type="protein sequence ID" value="ELZ14985.1"/>
    <property type="molecule type" value="Genomic_DNA"/>
</dbReference>
<evidence type="ECO:0000313" key="3">
    <source>
        <dbReference type="Proteomes" id="UP000011657"/>
    </source>
</evidence>
<feature type="transmembrane region" description="Helical" evidence="1">
    <location>
        <begin position="42"/>
        <end position="62"/>
    </location>
</feature>
<proteinExistence type="predicted"/>
<keyword evidence="3" id="KW-1185">Reference proteome</keyword>
<comment type="caution">
    <text evidence="2">The sequence shown here is derived from an EMBL/GenBank/DDBJ whole genome shotgun (WGS) entry which is preliminary data.</text>
</comment>
<dbReference type="PATRIC" id="fig|1227488.3.peg.3834"/>
<dbReference type="STRING" id="1227488.C477_19127"/>
<dbReference type="Proteomes" id="UP000011657">
    <property type="component" value="Unassembled WGS sequence"/>
</dbReference>
<name>M0BVJ9_9EURY</name>
<dbReference type="AlphaFoldDB" id="M0BVJ9"/>
<evidence type="ECO:0000256" key="1">
    <source>
        <dbReference type="SAM" id="Phobius"/>
    </source>
</evidence>
<sequence>MFLGGIALAAIGISGVVGLAPNWIGSVTEFLPRLDRVDQFHRLATSSMLTLLLFVVLPRRILGINDSLTIRALSDAVAADSSG</sequence>
<keyword evidence="1" id="KW-1133">Transmembrane helix</keyword>
<organism evidence="2 3">
    <name type="scientific">Haloterrigena salina JCM 13891</name>
    <dbReference type="NCBI Taxonomy" id="1227488"/>
    <lineage>
        <taxon>Archaea</taxon>
        <taxon>Methanobacteriati</taxon>
        <taxon>Methanobacteriota</taxon>
        <taxon>Stenosarchaea group</taxon>
        <taxon>Halobacteria</taxon>
        <taxon>Halobacteriales</taxon>
        <taxon>Natrialbaceae</taxon>
        <taxon>Haloterrigena</taxon>
    </lineage>
</organism>
<keyword evidence="1" id="KW-0812">Transmembrane</keyword>
<gene>
    <name evidence="2" type="ORF">C477_19127</name>
</gene>
<reference evidence="2 3" key="1">
    <citation type="journal article" date="2014" name="PLoS Genet.">
        <title>Phylogenetically driven sequencing of extremely halophilic archaea reveals strategies for static and dynamic osmo-response.</title>
        <authorList>
            <person name="Becker E.A."/>
            <person name="Seitzer P.M."/>
            <person name="Tritt A."/>
            <person name="Larsen D."/>
            <person name="Krusor M."/>
            <person name="Yao A.I."/>
            <person name="Wu D."/>
            <person name="Madern D."/>
            <person name="Eisen J.A."/>
            <person name="Darling A.E."/>
            <person name="Facciotti M.T."/>
        </authorList>
    </citation>
    <scope>NUCLEOTIDE SEQUENCE [LARGE SCALE GENOMIC DNA]</scope>
    <source>
        <strain evidence="2 3">JCM 13891</strain>
    </source>
</reference>
<keyword evidence="1" id="KW-0472">Membrane</keyword>
<accession>M0BVJ9</accession>
<evidence type="ECO:0000313" key="2">
    <source>
        <dbReference type="EMBL" id="ELZ14985.1"/>
    </source>
</evidence>